<proteinExistence type="predicted"/>
<feature type="region of interest" description="Disordered" evidence="1">
    <location>
        <begin position="1"/>
        <end position="41"/>
    </location>
</feature>
<feature type="region of interest" description="Disordered" evidence="1">
    <location>
        <begin position="79"/>
        <end position="103"/>
    </location>
</feature>
<accession>A0ABC9W1A4</accession>
<dbReference type="Proteomes" id="UP001623348">
    <property type="component" value="Unassembled WGS sequence"/>
</dbReference>
<keyword evidence="3" id="KW-1185">Reference proteome</keyword>
<comment type="caution">
    <text evidence="2">The sequence shown here is derived from an EMBL/GenBank/DDBJ whole genome shotgun (WGS) entry which is preliminary data.</text>
</comment>
<gene>
    <name evidence="2" type="ORF">GRJ2_000332700</name>
</gene>
<protein>
    <submittedName>
        <fullName evidence="2">AN1-type zinc finger protein 5-like</fullName>
    </submittedName>
</protein>
<reference evidence="2 3" key="1">
    <citation type="submission" date="2024-06" db="EMBL/GenBank/DDBJ databases">
        <title>The draft genome of Grus japonensis, version 3.</title>
        <authorList>
            <person name="Nabeshima K."/>
            <person name="Suzuki S."/>
            <person name="Onuma M."/>
        </authorList>
    </citation>
    <scope>NUCLEOTIDE SEQUENCE [LARGE SCALE GENOMIC DNA]</scope>
    <source>
        <strain evidence="2 3">451A</strain>
    </source>
</reference>
<sequence length="103" mass="11022">MVRQAVPPQHFEVRGGADIHVQPTEDPMPEEVDASKGDYDPMGTSCLSKLLTGPVALWTEEPTPEQLRNGSDKAALVGTWPPAKVNPPQIPKKAKGGVAVDIE</sequence>
<evidence type="ECO:0000313" key="2">
    <source>
        <dbReference type="EMBL" id="GAB0178674.1"/>
    </source>
</evidence>
<dbReference type="EMBL" id="BAAFJT010000001">
    <property type="protein sequence ID" value="GAB0178674.1"/>
    <property type="molecule type" value="Genomic_DNA"/>
</dbReference>
<name>A0ABC9W1A4_GRUJA</name>
<evidence type="ECO:0000256" key="1">
    <source>
        <dbReference type="SAM" id="MobiDB-lite"/>
    </source>
</evidence>
<dbReference type="AlphaFoldDB" id="A0ABC9W1A4"/>
<organism evidence="2 3">
    <name type="scientific">Grus japonensis</name>
    <name type="common">Japanese crane</name>
    <name type="synonym">Red-crowned crane</name>
    <dbReference type="NCBI Taxonomy" id="30415"/>
    <lineage>
        <taxon>Eukaryota</taxon>
        <taxon>Metazoa</taxon>
        <taxon>Chordata</taxon>
        <taxon>Craniata</taxon>
        <taxon>Vertebrata</taxon>
        <taxon>Euteleostomi</taxon>
        <taxon>Archelosauria</taxon>
        <taxon>Archosauria</taxon>
        <taxon>Dinosauria</taxon>
        <taxon>Saurischia</taxon>
        <taxon>Theropoda</taxon>
        <taxon>Coelurosauria</taxon>
        <taxon>Aves</taxon>
        <taxon>Neognathae</taxon>
        <taxon>Neoaves</taxon>
        <taxon>Gruiformes</taxon>
        <taxon>Gruidae</taxon>
        <taxon>Grus</taxon>
    </lineage>
</organism>
<evidence type="ECO:0000313" key="3">
    <source>
        <dbReference type="Proteomes" id="UP001623348"/>
    </source>
</evidence>